<protein>
    <submittedName>
        <fullName evidence="5">IS21 family transposase</fullName>
    </submittedName>
</protein>
<evidence type="ECO:0000259" key="4">
    <source>
        <dbReference type="PROSITE" id="PS50994"/>
    </source>
</evidence>
<dbReference type="NCBIfam" id="NF033546">
    <property type="entry name" value="transpos_IS21"/>
    <property type="match status" value="1"/>
</dbReference>
<dbReference type="PROSITE" id="PS50994">
    <property type="entry name" value="INTEGRASE"/>
    <property type="match status" value="1"/>
</dbReference>
<dbReference type="Gene3D" id="3.30.420.10">
    <property type="entry name" value="Ribonuclease H-like superfamily/Ribonuclease H"/>
    <property type="match status" value="1"/>
</dbReference>
<feature type="region of interest" description="Disordered" evidence="2">
    <location>
        <begin position="483"/>
        <end position="513"/>
    </location>
</feature>
<dbReference type="RefSeq" id="WP_377302899.1">
    <property type="nucleotide sequence ID" value="NZ_JBHSMK010000003.1"/>
</dbReference>
<reference evidence="6" key="1">
    <citation type="journal article" date="2019" name="Int. J. Syst. Evol. Microbiol.">
        <title>The Global Catalogue of Microorganisms (GCM) 10K type strain sequencing project: providing services to taxonomists for standard genome sequencing and annotation.</title>
        <authorList>
            <consortium name="The Broad Institute Genomics Platform"/>
            <consortium name="The Broad Institute Genome Sequencing Center for Infectious Disease"/>
            <person name="Wu L."/>
            <person name="Ma J."/>
        </authorList>
    </citation>
    <scope>NUCLEOTIDE SEQUENCE [LARGE SCALE GENOMIC DNA]</scope>
    <source>
        <strain evidence="6">JCM 17130</strain>
    </source>
</reference>
<dbReference type="InterPro" id="IPR001584">
    <property type="entry name" value="Integrase_cat-core"/>
</dbReference>
<dbReference type="InterPro" id="IPR012337">
    <property type="entry name" value="RNaseH-like_sf"/>
</dbReference>
<evidence type="ECO:0000259" key="3">
    <source>
        <dbReference type="PROSITE" id="PS50532"/>
    </source>
</evidence>
<gene>
    <name evidence="5" type="primary">istA</name>
    <name evidence="5" type="ORF">ACFPME_05450</name>
</gene>
<comment type="similarity">
    <text evidence="1">Belongs to the transposase IS21/IS408/IS1162 family.</text>
</comment>
<dbReference type="PROSITE" id="PS50532">
    <property type="entry name" value="HTH_IS408"/>
    <property type="match status" value="1"/>
</dbReference>
<dbReference type="PANTHER" id="PTHR35004">
    <property type="entry name" value="TRANSPOSASE RV3428C-RELATED"/>
    <property type="match status" value="1"/>
</dbReference>
<evidence type="ECO:0000313" key="5">
    <source>
        <dbReference type="EMBL" id="MFC5435993.1"/>
    </source>
</evidence>
<comment type="caution">
    <text evidence="5">The sequence shown here is derived from an EMBL/GenBank/DDBJ whole genome shotgun (WGS) entry which is preliminary data.</text>
</comment>
<keyword evidence="6" id="KW-1185">Reference proteome</keyword>
<dbReference type="Pfam" id="PF22483">
    <property type="entry name" value="Mu-transpos_C_2"/>
    <property type="match status" value="1"/>
</dbReference>
<dbReference type="InterPro" id="IPR054353">
    <property type="entry name" value="IstA-like_C"/>
</dbReference>
<proteinExistence type="inferred from homology"/>
<dbReference type="InterPro" id="IPR036397">
    <property type="entry name" value="RNaseH_sf"/>
</dbReference>
<evidence type="ECO:0000256" key="2">
    <source>
        <dbReference type="SAM" id="MobiDB-lite"/>
    </source>
</evidence>
<dbReference type="Gene3D" id="1.10.10.60">
    <property type="entry name" value="Homeodomain-like"/>
    <property type="match status" value="1"/>
</dbReference>
<dbReference type="PANTHER" id="PTHR35004:SF8">
    <property type="entry name" value="TRANSPOSASE RV3428C-RELATED"/>
    <property type="match status" value="1"/>
</dbReference>
<dbReference type="Pfam" id="PF08281">
    <property type="entry name" value="Sigma70_r4_2"/>
    <property type="match status" value="1"/>
</dbReference>
<dbReference type="InterPro" id="IPR017895">
    <property type="entry name" value="HTH_IS408/IS1162_type"/>
</dbReference>
<dbReference type="EMBL" id="JBHSMK010000003">
    <property type="protein sequence ID" value="MFC5435993.1"/>
    <property type="molecule type" value="Genomic_DNA"/>
</dbReference>
<feature type="domain" description="Integrase catalytic" evidence="4">
    <location>
        <begin position="126"/>
        <end position="312"/>
    </location>
</feature>
<dbReference type="SUPFAM" id="SSF53098">
    <property type="entry name" value="Ribonuclease H-like"/>
    <property type="match status" value="1"/>
</dbReference>
<feature type="domain" description="HTH IS408-type" evidence="3">
    <location>
        <begin position="4"/>
        <end position="86"/>
    </location>
</feature>
<evidence type="ECO:0000313" key="6">
    <source>
        <dbReference type="Proteomes" id="UP001596013"/>
    </source>
</evidence>
<dbReference type="Proteomes" id="UP001596013">
    <property type="component" value="Unassembled WGS sequence"/>
</dbReference>
<organism evidence="5 6">
    <name type="scientific">Rhodanobacter umsongensis</name>
    <dbReference type="NCBI Taxonomy" id="633153"/>
    <lineage>
        <taxon>Bacteria</taxon>
        <taxon>Pseudomonadati</taxon>
        <taxon>Pseudomonadota</taxon>
        <taxon>Gammaproteobacteria</taxon>
        <taxon>Lysobacterales</taxon>
        <taxon>Rhodanobacteraceae</taxon>
        <taxon>Rhodanobacter</taxon>
    </lineage>
</organism>
<dbReference type="InterPro" id="IPR013249">
    <property type="entry name" value="RNA_pol_sigma70_r4_t2"/>
</dbReference>
<dbReference type="SUPFAM" id="SSF88659">
    <property type="entry name" value="Sigma3 and sigma4 domains of RNA polymerase sigma factors"/>
    <property type="match status" value="1"/>
</dbReference>
<accession>A0ABW0JIT4</accession>
<sequence length="513" mass="59205">MRNVREVLRLAYEFKYSLREIARRTDVSRDSVSAYLARAKLANLTWPLPEDWDDAVLETHLFPEKRPDQARRKLAEPDWAYIEKELRRKGATLKQLHLEYLEEHPEGMAYSLFCQRHREYAKTLDRSMRQRYEGGDRVFVDFAGATVQIHDLKTGEKRSAQIFVGCLGASGYVYAEAIPSQKVEDWIAVNVRMFEFFGGVPRVVVCDNLKSAVVHADRYEPELHEAYASMARHYGTMIIPARARKPKDKPKAEGSVNHITRSILFPLRNIVFTSFDELNRAIQNHLKRVNDTKYQKLDVSRRELFETVDRPALHPLPTRHFEHEQYFKRRVGPDYHVEVHRHGYSVPHTLVGEEVEIVLTAAMVEVNHRNRRVASHIRSHVVGGFTTEPAHRDPKHAHLQDFSAEASLDWARSVHPDVAAFLATGLEKVADRQLRYRFCMGLKKMASSYETHRLALACGRAIRVKAYELRFLRNVLKANLEGVPDEPISPSKVSPIGDHENTRGPRYYSKQTP</sequence>
<name>A0ABW0JIT4_9GAMM</name>
<dbReference type="InterPro" id="IPR013324">
    <property type="entry name" value="RNA_pol_sigma_r3/r4-like"/>
</dbReference>
<evidence type="ECO:0000256" key="1">
    <source>
        <dbReference type="ARBA" id="ARBA00009277"/>
    </source>
</evidence>